<evidence type="ECO:0000313" key="2">
    <source>
        <dbReference type="EMBL" id="QEE14877.1"/>
    </source>
</evidence>
<dbReference type="InterPro" id="IPR019216">
    <property type="entry name" value="DUF2116_treble_clef"/>
</dbReference>
<dbReference type="RefSeq" id="WP_147661813.1">
    <property type="nucleotide sequence ID" value="NZ_CP042905.2"/>
</dbReference>
<evidence type="ECO:0000313" key="3">
    <source>
        <dbReference type="Proteomes" id="UP000321408"/>
    </source>
</evidence>
<organism evidence="2 3">
    <name type="scientific">Promethearchaeum syntrophicum</name>
    <dbReference type="NCBI Taxonomy" id="2594042"/>
    <lineage>
        <taxon>Archaea</taxon>
        <taxon>Promethearchaeati</taxon>
        <taxon>Promethearchaeota</taxon>
        <taxon>Promethearchaeia</taxon>
        <taxon>Promethearchaeales</taxon>
        <taxon>Promethearchaeaceae</taxon>
        <taxon>Promethearchaeum</taxon>
    </lineage>
</organism>
<keyword evidence="1" id="KW-0472">Membrane</keyword>
<evidence type="ECO:0000256" key="1">
    <source>
        <dbReference type="SAM" id="Phobius"/>
    </source>
</evidence>
<keyword evidence="1" id="KW-1133">Transmembrane helix</keyword>
<dbReference type="Proteomes" id="UP000321408">
    <property type="component" value="Chromosome"/>
</dbReference>
<name>A0A5B9D7N2_9ARCH</name>
<dbReference type="EMBL" id="CP042905">
    <property type="protein sequence ID" value="QEE14877.1"/>
    <property type="molecule type" value="Genomic_DNA"/>
</dbReference>
<accession>A0A5B9D7N2</accession>
<gene>
    <name evidence="2" type="ORF">DSAG12_00698</name>
</gene>
<dbReference type="KEGG" id="psyt:DSAG12_00698"/>
<reference evidence="2 3" key="1">
    <citation type="journal article" date="2020" name="Nature">
        <title>Isolation of an archaeon at the prokaryote-eukaryote interface.</title>
        <authorList>
            <person name="Imachi H."/>
            <person name="Nobu M.K."/>
            <person name="Nakahara N."/>
            <person name="Morono Y."/>
            <person name="Ogawara M."/>
            <person name="Takaki Y."/>
            <person name="Takano Y."/>
            <person name="Uematsu K."/>
            <person name="Ikuta T."/>
            <person name="Ito M."/>
            <person name="Matsui Y."/>
            <person name="Miyazaki M."/>
            <person name="Murata K."/>
            <person name="Saito Y."/>
            <person name="Sakai S."/>
            <person name="Song C."/>
            <person name="Tasumi E."/>
            <person name="Yamanaka Y."/>
            <person name="Yamaguchi T."/>
            <person name="Kamagata Y."/>
            <person name="Tamaki H."/>
            <person name="Takai K."/>
        </authorList>
    </citation>
    <scope>NUCLEOTIDE SEQUENCE [LARGE SCALE GENOMIC DNA]</scope>
    <source>
        <strain evidence="2 3">MK-D1</strain>
    </source>
</reference>
<keyword evidence="1" id="KW-0812">Transmembrane</keyword>
<protein>
    <submittedName>
        <fullName evidence="2">DUF2116 family Zn-ribbon domain-containing protein</fullName>
    </submittedName>
</protein>
<dbReference type="Pfam" id="PF09889">
    <property type="entry name" value="DUF2116"/>
    <property type="match status" value="1"/>
</dbReference>
<proteinExistence type="predicted"/>
<dbReference type="AlphaFoldDB" id="A0A5B9D7N2"/>
<keyword evidence="3" id="KW-1185">Reference proteome</keyword>
<dbReference type="GeneID" id="41328701"/>
<feature type="transmembrane region" description="Helical" evidence="1">
    <location>
        <begin position="56"/>
        <end position="76"/>
    </location>
</feature>
<sequence>MSKYDQYKSKSTVFPHKHCPKCTKMVPEEEGEFGEYCSAECAGFFKTQKKNKKKRTFLFIGLYGVAIIVFVVLAILGNN</sequence>
<reference evidence="2 3" key="2">
    <citation type="journal article" date="2024" name="Int. J. Syst. Evol. Microbiol.">
        <title>Promethearchaeum syntrophicum gen. nov., sp. nov., an anaerobic, obligately syntrophic archaeon, the first isolate of the lineage 'Asgard' archaea, and proposal of the new archaeal phylum Promethearchaeota phyl. nov. and kingdom Promethearchaeati regn. nov.</title>
        <authorList>
            <person name="Imachi H."/>
            <person name="Nobu M.K."/>
            <person name="Kato S."/>
            <person name="Takaki Y."/>
            <person name="Miyazaki M."/>
            <person name="Miyata M."/>
            <person name="Ogawara M."/>
            <person name="Saito Y."/>
            <person name="Sakai S."/>
            <person name="Tahara Y.O."/>
            <person name="Takano Y."/>
            <person name="Tasumi E."/>
            <person name="Uematsu K."/>
            <person name="Yoshimura T."/>
            <person name="Itoh T."/>
            <person name="Ohkuma M."/>
            <person name="Takai K."/>
        </authorList>
    </citation>
    <scope>NUCLEOTIDE SEQUENCE [LARGE SCALE GENOMIC DNA]</scope>
    <source>
        <strain evidence="2 3">MK-D1</strain>
    </source>
</reference>